<dbReference type="PROSITE" id="PS51725">
    <property type="entry name" value="ABM"/>
    <property type="match status" value="1"/>
</dbReference>
<reference evidence="2" key="2">
    <citation type="submission" date="2020-09" db="EMBL/GenBank/DDBJ databases">
        <authorList>
            <person name="Sun Q."/>
            <person name="Zhou Y."/>
        </authorList>
    </citation>
    <scope>NUCLEOTIDE SEQUENCE</scope>
    <source>
        <strain evidence="2">CGMCC 1.15725</strain>
    </source>
</reference>
<evidence type="ECO:0000313" key="2">
    <source>
        <dbReference type="EMBL" id="GGF51132.1"/>
    </source>
</evidence>
<dbReference type="Gene3D" id="3.30.70.100">
    <property type="match status" value="1"/>
</dbReference>
<reference evidence="2" key="1">
    <citation type="journal article" date="2014" name="Int. J. Syst. Evol. Microbiol.">
        <title>Complete genome sequence of Corynebacterium casei LMG S-19264T (=DSM 44701T), isolated from a smear-ripened cheese.</title>
        <authorList>
            <consortium name="US DOE Joint Genome Institute (JGI-PGF)"/>
            <person name="Walter F."/>
            <person name="Albersmeier A."/>
            <person name="Kalinowski J."/>
            <person name="Ruckert C."/>
        </authorList>
    </citation>
    <scope>NUCLEOTIDE SEQUENCE</scope>
    <source>
        <strain evidence="2">CGMCC 1.15725</strain>
    </source>
</reference>
<dbReference type="EMBL" id="BMJQ01000037">
    <property type="protein sequence ID" value="GGF51132.1"/>
    <property type="molecule type" value="Genomic_DNA"/>
</dbReference>
<comment type="caution">
    <text evidence="2">The sequence shown here is derived from an EMBL/GenBank/DDBJ whole genome shotgun (WGS) entry which is preliminary data.</text>
</comment>
<name>A0A8J2Z2B3_9PROT</name>
<sequence length="137" mass="15371">MSAAADRYTAFANIFCWLDTPSRQDLPWEKKDMTSHENPSSELIILANLAIKPDALDAFTQAARDAALETRREAGCLRYEVHADAKHPEKIVISERWTDEAALNEHLKMPYAKAFIASLGQFLAAPPTIMRLAPLKF</sequence>
<dbReference type="SUPFAM" id="SSF54909">
    <property type="entry name" value="Dimeric alpha+beta barrel"/>
    <property type="match status" value="1"/>
</dbReference>
<evidence type="ECO:0000259" key="1">
    <source>
        <dbReference type="PROSITE" id="PS51725"/>
    </source>
</evidence>
<keyword evidence="3" id="KW-1185">Reference proteome</keyword>
<dbReference type="PANTHER" id="PTHR33336">
    <property type="entry name" value="QUINOL MONOOXYGENASE YGIN-RELATED"/>
    <property type="match status" value="1"/>
</dbReference>
<dbReference type="InterPro" id="IPR050744">
    <property type="entry name" value="AI-2_Isomerase_LsrG"/>
</dbReference>
<gene>
    <name evidence="2" type="ORF">GCM10011611_66970</name>
</gene>
<feature type="domain" description="ABM" evidence="1">
    <location>
        <begin position="43"/>
        <end position="132"/>
    </location>
</feature>
<protein>
    <recommendedName>
        <fullName evidence="1">ABM domain-containing protein</fullName>
    </recommendedName>
</protein>
<dbReference type="PANTHER" id="PTHR33336:SF15">
    <property type="entry name" value="ABM DOMAIN-CONTAINING PROTEIN"/>
    <property type="match status" value="1"/>
</dbReference>
<dbReference type="Pfam" id="PF03992">
    <property type="entry name" value="ABM"/>
    <property type="match status" value="1"/>
</dbReference>
<evidence type="ECO:0000313" key="3">
    <source>
        <dbReference type="Proteomes" id="UP000646365"/>
    </source>
</evidence>
<dbReference type="Proteomes" id="UP000646365">
    <property type="component" value="Unassembled WGS sequence"/>
</dbReference>
<proteinExistence type="predicted"/>
<dbReference type="InterPro" id="IPR011008">
    <property type="entry name" value="Dimeric_a/b-barrel"/>
</dbReference>
<accession>A0A8J2Z2B3</accession>
<organism evidence="2 3">
    <name type="scientific">Aliidongia dinghuensis</name>
    <dbReference type="NCBI Taxonomy" id="1867774"/>
    <lineage>
        <taxon>Bacteria</taxon>
        <taxon>Pseudomonadati</taxon>
        <taxon>Pseudomonadota</taxon>
        <taxon>Alphaproteobacteria</taxon>
        <taxon>Rhodospirillales</taxon>
        <taxon>Dongiaceae</taxon>
        <taxon>Aliidongia</taxon>
    </lineage>
</organism>
<dbReference type="AlphaFoldDB" id="A0A8J2Z2B3"/>
<dbReference type="GO" id="GO:0003824">
    <property type="term" value="F:catalytic activity"/>
    <property type="evidence" value="ECO:0007669"/>
    <property type="project" value="TreeGrafter"/>
</dbReference>
<dbReference type="InterPro" id="IPR007138">
    <property type="entry name" value="ABM_dom"/>
</dbReference>